<name>A0A436ZYB6_ARTFL</name>
<reference evidence="2 3" key="1">
    <citation type="submission" date="2019-01" db="EMBL/GenBank/DDBJ databases">
        <title>Intercellular communication is required for trap formation in the nematode-trapping fungus Duddingtonia flagrans.</title>
        <authorList>
            <person name="Youssar L."/>
            <person name="Wernet V."/>
            <person name="Hensel N."/>
            <person name="Hildebrandt H.-G."/>
            <person name="Fischer R."/>
        </authorList>
    </citation>
    <scope>NUCLEOTIDE SEQUENCE [LARGE SCALE GENOMIC DNA]</scope>
    <source>
        <strain evidence="2 3">CBS H-5679</strain>
    </source>
</reference>
<keyword evidence="3" id="KW-1185">Reference proteome</keyword>
<proteinExistence type="predicted"/>
<dbReference type="EMBL" id="SAEB01000007">
    <property type="protein sequence ID" value="RVD83735.1"/>
    <property type="molecule type" value="Genomic_DNA"/>
</dbReference>
<dbReference type="GeneID" id="93587824"/>
<comment type="caution">
    <text evidence="2">The sequence shown here is derived from an EMBL/GenBank/DDBJ whole genome shotgun (WGS) entry which is preliminary data.</text>
</comment>
<organism evidence="2 3">
    <name type="scientific">Arthrobotrys flagrans</name>
    <name type="common">Nematode-trapping fungus</name>
    <name type="synonym">Trichothecium flagrans</name>
    <dbReference type="NCBI Taxonomy" id="97331"/>
    <lineage>
        <taxon>Eukaryota</taxon>
        <taxon>Fungi</taxon>
        <taxon>Dikarya</taxon>
        <taxon>Ascomycota</taxon>
        <taxon>Pezizomycotina</taxon>
        <taxon>Orbiliomycetes</taxon>
        <taxon>Orbiliales</taxon>
        <taxon>Orbiliaceae</taxon>
        <taxon>Arthrobotrys</taxon>
    </lineage>
</organism>
<feature type="region of interest" description="Disordered" evidence="1">
    <location>
        <begin position="211"/>
        <end position="265"/>
    </location>
</feature>
<dbReference type="OrthoDB" id="5327256at2759"/>
<evidence type="ECO:0000313" key="3">
    <source>
        <dbReference type="Proteomes" id="UP000283090"/>
    </source>
</evidence>
<evidence type="ECO:0000313" key="2">
    <source>
        <dbReference type="EMBL" id="RVD83735.1"/>
    </source>
</evidence>
<dbReference type="VEuPathDB" id="FungiDB:DFL_005513"/>
<dbReference type="Proteomes" id="UP000283090">
    <property type="component" value="Unassembled WGS sequence"/>
</dbReference>
<accession>A0A436ZYB6</accession>
<evidence type="ECO:0000256" key="1">
    <source>
        <dbReference type="SAM" id="MobiDB-lite"/>
    </source>
</evidence>
<protein>
    <submittedName>
        <fullName evidence="2">Uncharacterized protein</fullName>
    </submittedName>
</protein>
<sequence length="265" mass="29812">MPNLMTSNEKHPGKPETAKPSDIIPLCYPICAEAMADPQFIDLFDPCYVSPAMLQVLEEDLALMAPTARQLTLKILSDVVVANKLKKFSVSSPTKKAVNQPRRTVPGSVKMNERVGKELERAFEFNNTVDVALQGMNITLKKISRHEMPDHLQRVLQNEFKHLERIYWGMLSTCPLMQESDYEPWDIDFYAMLTSVKEICWLIKVDPSVKKGTRKKASSSESGPSPKQKKADSGSQEPASKKRKRDTDFSASNPTKKGRELSVLT</sequence>
<gene>
    <name evidence="2" type="ORF">DFL_005513</name>
</gene>
<dbReference type="AlphaFoldDB" id="A0A436ZYB6"/>
<dbReference type="RefSeq" id="XP_067489279.1">
    <property type="nucleotide sequence ID" value="XM_067634784.1"/>
</dbReference>